<proteinExistence type="predicted"/>
<evidence type="ECO:0000313" key="2">
    <source>
        <dbReference type="Proteomes" id="UP001139981"/>
    </source>
</evidence>
<name>A0ACC1MBR2_9FUNG</name>
<evidence type="ECO:0000313" key="1">
    <source>
        <dbReference type="EMBL" id="KAJ2901041.1"/>
    </source>
</evidence>
<dbReference type="EMBL" id="JANBVB010000001">
    <property type="protein sequence ID" value="KAJ2901041.1"/>
    <property type="molecule type" value="Genomic_DNA"/>
</dbReference>
<reference evidence="1" key="1">
    <citation type="submission" date="2022-07" db="EMBL/GenBank/DDBJ databases">
        <title>Phylogenomic reconstructions and comparative analyses of Kickxellomycotina fungi.</title>
        <authorList>
            <person name="Reynolds N.K."/>
            <person name="Stajich J.E."/>
            <person name="Barry K."/>
            <person name="Grigoriev I.V."/>
            <person name="Crous P."/>
            <person name="Smith M.E."/>
        </authorList>
    </citation>
    <scope>NUCLEOTIDE SEQUENCE</scope>
    <source>
        <strain evidence="1">CBS 190363</strain>
    </source>
</reference>
<comment type="caution">
    <text evidence="1">The sequence shown here is derived from an EMBL/GenBank/DDBJ whole genome shotgun (WGS) entry which is preliminary data.</text>
</comment>
<sequence length="498" mass="54646">MDEQYRQWRRRVLDTTPLSSGVQTRLSYEDFKASVMQGDDNGRLLNYVNKSVIFQAGVDFESRPMVVISACGLPSPSAVDYDRLLNLIIFRLDQFVESDYTVVMLTSGAQHNPGWNWLTKAYRRLDRKYRKNVKRVYVVHPSTWSKVLFQILGKIVSPKFFAKVTWVDTLSQLATMVPLTQINIPQPVYEYNIKVEGAAASSALRQPSSPVLTDTAAAAMLESRVFGVPLDGRLMTNRQGRIVLPRPVRESISYLRHNGLATEGLFRRSPPSTVLRSAKDAYNSGQPVDLELGGGVHVAAVLLKLFFRELPEPVFNSHSYTTVRGLPVAAADESNSADAAKEMDAVRARYVKEVVLALLSRECRLLLCFTCALLADVARNEETNRMSAFNLAIVWAPNLARSSNPVADVAMCSAGPASAAVGSVVQIMVTCFDSVFDAELADILGSDGRIADDRVAAVLDVVDRMNQDETASPSPPPPLPPREGSLSPSSPPLGNGDK</sequence>
<keyword evidence="2" id="KW-1185">Reference proteome</keyword>
<gene>
    <name evidence="1" type="ORF">IWW38_000005</name>
</gene>
<organism evidence="1 2">
    <name type="scientific">Coemansia aciculifera</name>
    <dbReference type="NCBI Taxonomy" id="417176"/>
    <lineage>
        <taxon>Eukaryota</taxon>
        <taxon>Fungi</taxon>
        <taxon>Fungi incertae sedis</taxon>
        <taxon>Zoopagomycota</taxon>
        <taxon>Kickxellomycotina</taxon>
        <taxon>Kickxellomycetes</taxon>
        <taxon>Kickxellales</taxon>
        <taxon>Kickxellaceae</taxon>
        <taxon>Coemansia</taxon>
    </lineage>
</organism>
<dbReference type="Proteomes" id="UP001139981">
    <property type="component" value="Unassembled WGS sequence"/>
</dbReference>
<accession>A0ACC1MBR2</accession>
<protein>
    <submittedName>
        <fullName evidence="1">Uncharacterized protein</fullName>
    </submittedName>
</protein>